<feature type="domain" description="Peptidase M12A" evidence="12">
    <location>
        <begin position="51"/>
        <end position="250"/>
    </location>
</feature>
<evidence type="ECO:0000256" key="7">
    <source>
        <dbReference type="ARBA" id="ARBA00023145"/>
    </source>
</evidence>
<evidence type="ECO:0000256" key="6">
    <source>
        <dbReference type="ARBA" id="ARBA00023049"/>
    </source>
</evidence>
<keyword evidence="6 10" id="KW-0482">Metalloprotease</keyword>
<keyword evidence="7" id="KW-0865">Zymogen</keyword>
<keyword evidence="9" id="KW-0325">Glycoprotein</keyword>
<dbReference type="GO" id="GO:0004222">
    <property type="term" value="F:metalloendopeptidase activity"/>
    <property type="evidence" value="ECO:0007669"/>
    <property type="project" value="UniProtKB-UniRule"/>
</dbReference>
<sequence>MKSLFVFLWIGAVLVTSENPEENGGPDTYEGDMILTADQRMAAELGLDVDNPLGRGSTKNRQWPSGVIPYEFDPSLSGTERARINILSGMEEWTTKTCIRFKKRTNEKDYIYFQPGGGCSSRVGRSGGRQPITLAAGCWYRGIVAHEIGHALGFYHEQSRPDRDDFVTIEWDNIIEDMKFNFNKYKRDTIDSLGTTYDYFSVMHYGNTAFSKNGKPTIVAKKPGVTFGQRTAISSTDAKQMNLLYKEQCRAPGGSCKDKGGSDCAKWSVHCKYFPHVRKNWQEDLRLC</sequence>
<keyword evidence="1 10" id="KW-0645">Protease</keyword>
<evidence type="ECO:0000256" key="3">
    <source>
        <dbReference type="ARBA" id="ARBA00022729"/>
    </source>
</evidence>
<keyword evidence="4 10" id="KW-0378">Hydrolase</keyword>
<dbReference type="Gene3D" id="3.40.390.10">
    <property type="entry name" value="Collagenase (Catalytic Domain)"/>
    <property type="match status" value="1"/>
</dbReference>
<dbReference type="Pfam" id="PF01400">
    <property type="entry name" value="Astacin"/>
    <property type="match status" value="1"/>
</dbReference>
<dbReference type="OrthoDB" id="291007at2759"/>
<dbReference type="PROSITE" id="PS51864">
    <property type="entry name" value="ASTACIN"/>
    <property type="match status" value="1"/>
</dbReference>
<accession>A0A9X0A495</accession>
<feature type="chain" id="PRO_5041012175" description="Metalloendopeptidase" evidence="11">
    <location>
        <begin position="18"/>
        <end position="288"/>
    </location>
</feature>
<keyword evidence="3 11" id="KW-0732">Signal</keyword>
<gene>
    <name evidence="13" type="ORF">OS493_008438</name>
</gene>
<feature type="binding site" evidence="10">
    <location>
        <position position="150"/>
    </location>
    <ligand>
        <name>Zn(2+)</name>
        <dbReference type="ChEBI" id="CHEBI:29105"/>
        <note>catalytic</note>
    </ligand>
</feature>
<keyword evidence="8" id="KW-1015">Disulfide bond</keyword>
<dbReference type="GO" id="GO:0008270">
    <property type="term" value="F:zinc ion binding"/>
    <property type="evidence" value="ECO:0007669"/>
    <property type="project" value="UniProtKB-UniRule"/>
</dbReference>
<evidence type="ECO:0000313" key="13">
    <source>
        <dbReference type="EMBL" id="KAJ7393137.1"/>
    </source>
</evidence>
<comment type="caution">
    <text evidence="13">The sequence shown here is derived from an EMBL/GenBank/DDBJ whole genome shotgun (WGS) entry which is preliminary data.</text>
</comment>
<dbReference type="FunFam" id="3.40.390.10:FF:000015">
    <property type="entry name" value="Meprin A subunit"/>
    <property type="match status" value="1"/>
</dbReference>
<dbReference type="SUPFAM" id="SSF55486">
    <property type="entry name" value="Metalloproteases ('zincins'), catalytic domain"/>
    <property type="match status" value="1"/>
</dbReference>
<dbReference type="PANTHER" id="PTHR10127">
    <property type="entry name" value="DISCOIDIN, CUB, EGF, LAMININ , AND ZINC METALLOPROTEASE DOMAIN CONTAINING"/>
    <property type="match status" value="1"/>
</dbReference>
<evidence type="ECO:0000256" key="11">
    <source>
        <dbReference type="RuleBase" id="RU361183"/>
    </source>
</evidence>
<proteinExistence type="predicted"/>
<name>A0A9X0A495_9CNID</name>
<evidence type="ECO:0000256" key="4">
    <source>
        <dbReference type="ARBA" id="ARBA00022801"/>
    </source>
</evidence>
<evidence type="ECO:0000256" key="8">
    <source>
        <dbReference type="ARBA" id="ARBA00023157"/>
    </source>
</evidence>
<dbReference type="Proteomes" id="UP001163046">
    <property type="component" value="Unassembled WGS sequence"/>
</dbReference>
<dbReference type="InterPro" id="IPR001506">
    <property type="entry name" value="Peptidase_M12A"/>
</dbReference>
<evidence type="ECO:0000313" key="14">
    <source>
        <dbReference type="Proteomes" id="UP001163046"/>
    </source>
</evidence>
<dbReference type="SMART" id="SM00235">
    <property type="entry name" value="ZnMc"/>
    <property type="match status" value="1"/>
</dbReference>
<evidence type="ECO:0000259" key="12">
    <source>
        <dbReference type="PROSITE" id="PS51864"/>
    </source>
</evidence>
<evidence type="ECO:0000256" key="5">
    <source>
        <dbReference type="ARBA" id="ARBA00022833"/>
    </source>
</evidence>
<dbReference type="InterPro" id="IPR024079">
    <property type="entry name" value="MetalloPept_cat_dom_sf"/>
</dbReference>
<dbReference type="InterPro" id="IPR006026">
    <property type="entry name" value="Peptidase_Metallo"/>
</dbReference>
<feature type="binding site" evidence="10">
    <location>
        <position position="156"/>
    </location>
    <ligand>
        <name>Zn(2+)</name>
        <dbReference type="ChEBI" id="CHEBI:29105"/>
        <note>catalytic</note>
    </ligand>
</feature>
<dbReference type="PRINTS" id="PR00480">
    <property type="entry name" value="ASTACIN"/>
</dbReference>
<evidence type="ECO:0000256" key="1">
    <source>
        <dbReference type="ARBA" id="ARBA00022670"/>
    </source>
</evidence>
<comment type="cofactor">
    <cofactor evidence="10 11">
        <name>Zn(2+)</name>
        <dbReference type="ChEBI" id="CHEBI:29105"/>
    </cofactor>
    <text evidence="10 11">Binds 1 zinc ion per subunit.</text>
</comment>
<dbReference type="PANTHER" id="PTHR10127:SF780">
    <property type="entry name" value="METALLOENDOPEPTIDASE"/>
    <property type="match status" value="1"/>
</dbReference>
<evidence type="ECO:0000256" key="10">
    <source>
        <dbReference type="PROSITE-ProRule" id="PRU01211"/>
    </source>
</evidence>
<dbReference type="AlphaFoldDB" id="A0A9X0A495"/>
<feature type="binding site" evidence="10">
    <location>
        <position position="146"/>
    </location>
    <ligand>
        <name>Zn(2+)</name>
        <dbReference type="ChEBI" id="CHEBI:29105"/>
        <note>catalytic</note>
    </ligand>
</feature>
<dbReference type="CDD" id="cd04280">
    <property type="entry name" value="ZnMc_astacin_like"/>
    <property type="match status" value="1"/>
</dbReference>
<keyword evidence="14" id="KW-1185">Reference proteome</keyword>
<reference evidence="13" key="1">
    <citation type="submission" date="2023-01" db="EMBL/GenBank/DDBJ databases">
        <title>Genome assembly of the deep-sea coral Lophelia pertusa.</title>
        <authorList>
            <person name="Herrera S."/>
            <person name="Cordes E."/>
        </authorList>
    </citation>
    <scope>NUCLEOTIDE SEQUENCE</scope>
    <source>
        <strain evidence="13">USNM1676648</strain>
        <tissue evidence="13">Polyp</tissue>
    </source>
</reference>
<protein>
    <recommendedName>
        <fullName evidence="11">Metalloendopeptidase</fullName>
        <ecNumber evidence="11">3.4.24.-</ecNumber>
    </recommendedName>
</protein>
<comment type="caution">
    <text evidence="10">Lacks conserved residue(s) required for the propagation of feature annotation.</text>
</comment>
<evidence type="ECO:0000256" key="9">
    <source>
        <dbReference type="ARBA" id="ARBA00023180"/>
    </source>
</evidence>
<feature type="active site" evidence="10">
    <location>
        <position position="147"/>
    </location>
</feature>
<feature type="signal peptide" evidence="11">
    <location>
        <begin position="1"/>
        <end position="17"/>
    </location>
</feature>
<dbReference type="InterPro" id="IPR034035">
    <property type="entry name" value="Astacin-like_dom"/>
</dbReference>
<dbReference type="EC" id="3.4.24.-" evidence="11"/>
<dbReference type="GO" id="GO:0006508">
    <property type="term" value="P:proteolysis"/>
    <property type="evidence" value="ECO:0007669"/>
    <property type="project" value="UniProtKB-KW"/>
</dbReference>
<dbReference type="EMBL" id="MU825399">
    <property type="protein sequence ID" value="KAJ7393137.1"/>
    <property type="molecule type" value="Genomic_DNA"/>
</dbReference>
<organism evidence="13 14">
    <name type="scientific">Desmophyllum pertusum</name>
    <dbReference type="NCBI Taxonomy" id="174260"/>
    <lineage>
        <taxon>Eukaryota</taxon>
        <taxon>Metazoa</taxon>
        <taxon>Cnidaria</taxon>
        <taxon>Anthozoa</taxon>
        <taxon>Hexacorallia</taxon>
        <taxon>Scleractinia</taxon>
        <taxon>Caryophylliina</taxon>
        <taxon>Caryophylliidae</taxon>
        <taxon>Desmophyllum</taxon>
    </lineage>
</organism>
<keyword evidence="2 10" id="KW-0479">Metal-binding</keyword>
<evidence type="ECO:0000256" key="2">
    <source>
        <dbReference type="ARBA" id="ARBA00022723"/>
    </source>
</evidence>
<keyword evidence="5 10" id="KW-0862">Zinc</keyword>